<dbReference type="Gene3D" id="1.10.8.430">
    <property type="entry name" value="Helical domain of apoptotic protease-activating factors"/>
    <property type="match status" value="1"/>
</dbReference>
<gene>
    <name evidence="5" type="ORF">Tci_485583</name>
</gene>
<dbReference type="InterPro" id="IPR036390">
    <property type="entry name" value="WH_DNA-bd_sf"/>
</dbReference>
<feature type="domain" description="Reverse transcriptase" evidence="4">
    <location>
        <begin position="1"/>
        <end position="429"/>
    </location>
</feature>
<dbReference type="PROSITE" id="PS50878">
    <property type="entry name" value="RT_POL"/>
    <property type="match status" value="1"/>
</dbReference>
<reference evidence="5" key="1">
    <citation type="journal article" date="2019" name="Sci. Rep.">
        <title>Draft genome of Tanacetum cinerariifolium, the natural source of mosquito coil.</title>
        <authorList>
            <person name="Yamashiro T."/>
            <person name="Shiraishi A."/>
            <person name="Satake H."/>
            <person name="Nakayama K."/>
        </authorList>
    </citation>
    <scope>NUCLEOTIDE SEQUENCE</scope>
</reference>
<feature type="coiled-coil region" evidence="3">
    <location>
        <begin position="221"/>
        <end position="248"/>
    </location>
</feature>
<dbReference type="SUPFAM" id="SSF52540">
    <property type="entry name" value="P-loop containing nucleoside triphosphate hydrolases"/>
    <property type="match status" value="1"/>
</dbReference>
<dbReference type="PANTHER" id="PTHR11017">
    <property type="entry name" value="LEUCINE-RICH REPEAT-CONTAINING PROTEIN"/>
    <property type="match status" value="1"/>
</dbReference>
<dbReference type="InterPro" id="IPR042197">
    <property type="entry name" value="Apaf_helical"/>
</dbReference>
<dbReference type="SUPFAM" id="SSF46785">
    <property type="entry name" value="Winged helix' DNA-binding domain"/>
    <property type="match status" value="1"/>
</dbReference>
<proteinExistence type="predicted"/>
<keyword evidence="2" id="KW-0677">Repeat</keyword>
<dbReference type="EMBL" id="BKCJ010244599">
    <property type="protein sequence ID" value="GEZ13610.1"/>
    <property type="molecule type" value="Genomic_DNA"/>
</dbReference>
<dbReference type="PANTHER" id="PTHR11017:SF570">
    <property type="entry name" value="DISEASE RESISTANCE PROTEIN (TIR-NBS CLASS)-RELATED"/>
    <property type="match status" value="1"/>
</dbReference>
<dbReference type="GO" id="GO:0006952">
    <property type="term" value="P:defense response"/>
    <property type="evidence" value="ECO:0007669"/>
    <property type="project" value="InterPro"/>
</dbReference>
<evidence type="ECO:0000259" key="4">
    <source>
        <dbReference type="PROSITE" id="PS50878"/>
    </source>
</evidence>
<organism evidence="5">
    <name type="scientific">Tanacetum cinerariifolium</name>
    <name type="common">Dalmatian daisy</name>
    <name type="synonym">Chrysanthemum cinerariifolium</name>
    <dbReference type="NCBI Taxonomy" id="118510"/>
    <lineage>
        <taxon>Eukaryota</taxon>
        <taxon>Viridiplantae</taxon>
        <taxon>Streptophyta</taxon>
        <taxon>Embryophyta</taxon>
        <taxon>Tracheophyta</taxon>
        <taxon>Spermatophyta</taxon>
        <taxon>Magnoliopsida</taxon>
        <taxon>eudicotyledons</taxon>
        <taxon>Gunneridae</taxon>
        <taxon>Pentapetalae</taxon>
        <taxon>asterids</taxon>
        <taxon>campanulids</taxon>
        <taxon>Asterales</taxon>
        <taxon>Asteraceae</taxon>
        <taxon>Asteroideae</taxon>
        <taxon>Anthemideae</taxon>
        <taxon>Anthemidinae</taxon>
        <taxon>Tanacetum</taxon>
    </lineage>
</organism>
<dbReference type="InterPro" id="IPR044974">
    <property type="entry name" value="Disease_R_plants"/>
</dbReference>
<accession>A0A699I4X9</accession>
<name>A0A699I4X9_TANCI</name>
<protein>
    <submittedName>
        <fullName evidence="5">TMV resistance protein N</fullName>
    </submittedName>
</protein>
<evidence type="ECO:0000313" key="5">
    <source>
        <dbReference type="EMBL" id="GEZ13610.1"/>
    </source>
</evidence>
<sequence>MGPWNPTACFKKIRFFNRRESLELFTRLTYEQDDIVDKKLVKEIVCCAGGLRLVLEVWSRHFKLHEREQRLDLLETLKIIPPDDVQKKLQISYDSLNKRAQKLFLDIACFFDGMYKDLVVKLLLNKKTVFFLAIQIRDLVDKGLVKRKALLLMHHVIRDMGKEIVRQESEDEPRRRSRLRDHRDVLHVVRLENCKLEILWEGFKVLSGKTASWKLVPSNPANVFKSKLQQVKATLKQWRKNVVEKENLVSMDLRNKIDELDMKAETSYYSTVEVESRTTLVKSLANIKYEKVNDLKQKAKTRWGLGRLCQGDPLSPFLFILVAQALNVAILEATNHNIFHGIKVGKDKLHISHLQYANDALILGEWSLTNAKNLSRILTCFHLAFGLKVNFNKNKLYGIGVSNLELNSIATSIGCLASQFLCTYLGLPIGVDMSRDTVISPHQKRGLGISSLLAKNQSMLLKWWWRFRTEENALWCKVICSIHGPSGGMYHSSSHPLSSGTWSRICNLKNDLSNFRIELPRLFKKKAGNGRNTSFWHDNWIGGATLQDSFRRLYRLEIEKSCLVCDRYDAALLSDQVLILPKLKKPFDVAVNTTLWHLWNFRNNAMLLFKYPRKELILNDIKLSSFSWFLSRNKKASLNWRVV</sequence>
<dbReference type="Pfam" id="PF23282">
    <property type="entry name" value="WHD_ROQ1"/>
    <property type="match status" value="1"/>
</dbReference>
<dbReference type="InterPro" id="IPR058192">
    <property type="entry name" value="WHD_ROQ1-like"/>
</dbReference>
<dbReference type="InterPro" id="IPR027417">
    <property type="entry name" value="P-loop_NTPase"/>
</dbReference>
<evidence type="ECO:0000256" key="3">
    <source>
        <dbReference type="SAM" id="Coils"/>
    </source>
</evidence>
<dbReference type="InterPro" id="IPR000477">
    <property type="entry name" value="RT_dom"/>
</dbReference>
<evidence type="ECO:0000256" key="2">
    <source>
        <dbReference type="ARBA" id="ARBA00022737"/>
    </source>
</evidence>
<comment type="caution">
    <text evidence="5">The sequence shown here is derived from an EMBL/GenBank/DDBJ whole genome shotgun (WGS) entry which is preliminary data.</text>
</comment>
<keyword evidence="1" id="KW-0433">Leucine-rich repeat</keyword>
<dbReference type="AlphaFoldDB" id="A0A699I4X9"/>
<evidence type="ECO:0000256" key="1">
    <source>
        <dbReference type="ARBA" id="ARBA00022614"/>
    </source>
</evidence>
<keyword evidence="3" id="KW-0175">Coiled coil</keyword>